<reference evidence="4 5" key="1">
    <citation type="submission" date="2017-01" db="EMBL/GenBank/DDBJ databases">
        <title>Draft genome sequence of Diplodia seriata F98.1, a fungal species involved in grapevine trunk diseases.</title>
        <authorList>
            <person name="Robert-Siegwald G."/>
            <person name="Vallet J."/>
            <person name="Abou-Mansour E."/>
            <person name="Xu J."/>
            <person name="Rey P."/>
            <person name="Bertsch C."/>
            <person name="Rego C."/>
            <person name="Larignon P."/>
            <person name="Fontaine F."/>
            <person name="Lebrun M.-H."/>
        </authorList>
    </citation>
    <scope>NUCLEOTIDE SEQUENCE [LARGE SCALE GENOMIC DNA]</scope>
    <source>
        <strain evidence="4 5">F98.1</strain>
    </source>
</reference>
<name>A0A1S8BE69_9PEZI</name>
<keyword evidence="2" id="KW-0812">Transmembrane</keyword>
<feature type="transmembrane region" description="Helical" evidence="2">
    <location>
        <begin position="21"/>
        <end position="39"/>
    </location>
</feature>
<dbReference type="STRING" id="420778.A0A1S8BE69"/>
<evidence type="ECO:0000256" key="2">
    <source>
        <dbReference type="SAM" id="Phobius"/>
    </source>
</evidence>
<comment type="caution">
    <text evidence="4">The sequence shown here is derived from an EMBL/GenBank/DDBJ whole genome shotgun (WGS) entry which is preliminary data.</text>
</comment>
<keyword evidence="2" id="KW-0472">Membrane</keyword>
<accession>A0A1S8BE69</accession>
<sequence length="490" mass="56044">MTSKRQRYLYRPVYHGLVRPLGYCLLAPLVIVVIVADLWCARCNPHTVEDGSWPLTREWVALCDRLEKQYTPTPLLPVAGHDADEKEAHAQHQSPFFAKLPAELRMRIYHEILGGNVFHLLLKPGRIGHVACTRDHSAIRAPRDPDRRCIAAYTAPRELQQQRDLLAKSKPPLTVDHCPVFALNEYLYFLYSTHHRAHDDYPPYPDCPDIFHHQHYRCPLHQPQSMSHINVLPSHLLPNPNQPDPTDHSKRPRRRLRRRRPANQHPWPPPTSSVTGLLAILLSCRRAHREAAPTLYQANVFDANHPQTLTLFATTIPPPRLASIRELQVRWTWRLRHRPTTLPPTFWWAQLWKRRGDRRDGSDGGGGPVARMTGLRCVYLSLELEGYRPPAGQRPVMEEAKRGEVLTKEEEMFLGPVADVLRGAGAARREETLRRVEVFCENEGDDGVVRESVHPPSAARVWLEGAAGRWREARVGGEEGDERREEAVSS</sequence>
<feature type="region of interest" description="Disordered" evidence="1">
    <location>
        <begin position="231"/>
        <end position="271"/>
    </location>
</feature>
<dbReference type="PANTHER" id="PTHR38790">
    <property type="entry name" value="2EXR DOMAIN-CONTAINING PROTEIN-RELATED"/>
    <property type="match status" value="1"/>
</dbReference>
<keyword evidence="2" id="KW-1133">Transmembrane helix</keyword>
<dbReference type="AlphaFoldDB" id="A0A1S8BE69"/>
<feature type="domain" description="DUF7730" evidence="3">
    <location>
        <begin position="275"/>
        <end position="338"/>
    </location>
</feature>
<evidence type="ECO:0000259" key="3">
    <source>
        <dbReference type="Pfam" id="PF24864"/>
    </source>
</evidence>
<gene>
    <name evidence="4" type="ORF">BK809_0001985</name>
</gene>
<evidence type="ECO:0000256" key="1">
    <source>
        <dbReference type="SAM" id="MobiDB-lite"/>
    </source>
</evidence>
<dbReference type="Pfam" id="PF24864">
    <property type="entry name" value="DUF7730"/>
    <property type="match status" value="2"/>
</dbReference>
<evidence type="ECO:0000313" key="4">
    <source>
        <dbReference type="EMBL" id="OMP85774.1"/>
    </source>
</evidence>
<dbReference type="Proteomes" id="UP000190776">
    <property type="component" value="Unassembled WGS sequence"/>
</dbReference>
<feature type="domain" description="DUF7730" evidence="3">
    <location>
        <begin position="89"/>
        <end position="141"/>
    </location>
</feature>
<dbReference type="InterPro" id="IPR056632">
    <property type="entry name" value="DUF7730"/>
</dbReference>
<feature type="compositionally biased region" description="Basic residues" evidence="1">
    <location>
        <begin position="250"/>
        <end position="262"/>
    </location>
</feature>
<proteinExistence type="predicted"/>
<dbReference type="EMBL" id="MSZU01000081">
    <property type="protein sequence ID" value="OMP85774.1"/>
    <property type="molecule type" value="Genomic_DNA"/>
</dbReference>
<evidence type="ECO:0000313" key="5">
    <source>
        <dbReference type="Proteomes" id="UP000190776"/>
    </source>
</evidence>
<dbReference type="OrthoDB" id="4757095at2759"/>
<organism evidence="4 5">
    <name type="scientific">Diplodia seriata</name>
    <dbReference type="NCBI Taxonomy" id="420778"/>
    <lineage>
        <taxon>Eukaryota</taxon>
        <taxon>Fungi</taxon>
        <taxon>Dikarya</taxon>
        <taxon>Ascomycota</taxon>
        <taxon>Pezizomycotina</taxon>
        <taxon>Dothideomycetes</taxon>
        <taxon>Dothideomycetes incertae sedis</taxon>
        <taxon>Botryosphaeriales</taxon>
        <taxon>Botryosphaeriaceae</taxon>
        <taxon>Diplodia</taxon>
    </lineage>
</organism>
<protein>
    <recommendedName>
        <fullName evidence="3">DUF7730 domain-containing protein</fullName>
    </recommendedName>
</protein>